<reference evidence="2" key="1">
    <citation type="submission" date="2021-06" db="EMBL/GenBank/DDBJ databases">
        <authorList>
            <person name="Hodson N. C."/>
            <person name="Mongue J. A."/>
            <person name="Jaron S. K."/>
        </authorList>
    </citation>
    <scope>NUCLEOTIDE SEQUENCE</scope>
</reference>
<dbReference type="Proteomes" id="UP000708208">
    <property type="component" value="Unassembled WGS sequence"/>
</dbReference>
<evidence type="ECO:0000313" key="3">
    <source>
        <dbReference type="Proteomes" id="UP000708208"/>
    </source>
</evidence>
<evidence type="ECO:0000313" key="2">
    <source>
        <dbReference type="EMBL" id="CAG7715725.1"/>
    </source>
</evidence>
<organism evidence="2 3">
    <name type="scientific">Allacma fusca</name>
    <dbReference type="NCBI Taxonomy" id="39272"/>
    <lineage>
        <taxon>Eukaryota</taxon>
        <taxon>Metazoa</taxon>
        <taxon>Ecdysozoa</taxon>
        <taxon>Arthropoda</taxon>
        <taxon>Hexapoda</taxon>
        <taxon>Collembola</taxon>
        <taxon>Symphypleona</taxon>
        <taxon>Sminthuridae</taxon>
        <taxon>Allacma</taxon>
    </lineage>
</organism>
<evidence type="ECO:0000256" key="1">
    <source>
        <dbReference type="SAM" id="SignalP"/>
    </source>
</evidence>
<accession>A0A8J2JWX2</accession>
<keyword evidence="3" id="KW-1185">Reference proteome</keyword>
<dbReference type="GO" id="GO:0005549">
    <property type="term" value="F:odorant binding"/>
    <property type="evidence" value="ECO:0007669"/>
    <property type="project" value="InterPro"/>
</dbReference>
<dbReference type="Pfam" id="PF01395">
    <property type="entry name" value="PBP_GOBP"/>
    <property type="match status" value="1"/>
</dbReference>
<feature type="signal peptide" evidence="1">
    <location>
        <begin position="1"/>
        <end position="19"/>
    </location>
</feature>
<feature type="chain" id="PRO_5035204409" evidence="1">
    <location>
        <begin position="20"/>
        <end position="149"/>
    </location>
</feature>
<protein>
    <submittedName>
        <fullName evidence="2">Uncharacterized protein</fullName>
    </submittedName>
</protein>
<comment type="caution">
    <text evidence="2">The sequence shown here is derived from an EMBL/GenBank/DDBJ whole genome shotgun (WGS) entry which is preliminary data.</text>
</comment>
<name>A0A8J2JWX2_9HEXA</name>
<proteinExistence type="predicted"/>
<keyword evidence="1" id="KW-0732">Signal</keyword>
<dbReference type="AlphaFoldDB" id="A0A8J2JWX2"/>
<gene>
    <name evidence="2" type="ORF">AFUS01_LOCUS5449</name>
</gene>
<sequence length="149" mass="16466">MKILFWAALALFSVTATHGGNCKIKGPVTASSLKCGDQVYHRNPEVIAAHNACIEGKIGKEICMGYIDCVFEKTGVTKNGETVPEVLLDHAKRDYPGHYAALLKGMDACAKANTKESDLKDPYKHVDCLRQEWEDICKSKTCDFLNNED</sequence>
<dbReference type="InterPro" id="IPR006170">
    <property type="entry name" value="PBP/GOBP"/>
</dbReference>
<dbReference type="EMBL" id="CAJVCH010034786">
    <property type="protein sequence ID" value="CAG7715725.1"/>
    <property type="molecule type" value="Genomic_DNA"/>
</dbReference>